<organism evidence="4 5">
    <name type="scientific">Porphyra umbilicalis</name>
    <name type="common">Purple laver</name>
    <name type="synonym">Red alga</name>
    <dbReference type="NCBI Taxonomy" id="2786"/>
    <lineage>
        <taxon>Eukaryota</taxon>
        <taxon>Rhodophyta</taxon>
        <taxon>Bangiophyceae</taxon>
        <taxon>Bangiales</taxon>
        <taxon>Bangiaceae</taxon>
        <taxon>Porphyra</taxon>
    </lineage>
</organism>
<feature type="compositionally biased region" description="Basic and acidic residues" evidence="2">
    <location>
        <begin position="266"/>
        <end position="279"/>
    </location>
</feature>
<evidence type="ECO:0000256" key="1">
    <source>
        <dbReference type="RuleBase" id="RU363044"/>
    </source>
</evidence>
<keyword evidence="1" id="KW-0234">DNA repair</keyword>
<gene>
    <name evidence="4" type="ORF">BU14_0021s0010</name>
</gene>
<keyword evidence="5" id="KW-1185">Reference proteome</keyword>
<dbReference type="PANTHER" id="PTHR47642">
    <property type="entry name" value="ATP-DEPENDENT DNA HELICASE"/>
    <property type="match status" value="1"/>
</dbReference>
<dbReference type="InterPro" id="IPR010285">
    <property type="entry name" value="DNA_helicase_pif1-like_DEAD"/>
</dbReference>
<evidence type="ECO:0000313" key="5">
    <source>
        <dbReference type="Proteomes" id="UP000218209"/>
    </source>
</evidence>
<comment type="catalytic activity">
    <reaction evidence="1">
        <text>ATP + H2O = ADP + phosphate + H(+)</text>
        <dbReference type="Rhea" id="RHEA:13065"/>
        <dbReference type="ChEBI" id="CHEBI:15377"/>
        <dbReference type="ChEBI" id="CHEBI:15378"/>
        <dbReference type="ChEBI" id="CHEBI:30616"/>
        <dbReference type="ChEBI" id="CHEBI:43474"/>
        <dbReference type="ChEBI" id="CHEBI:456216"/>
        <dbReference type="EC" id="5.6.2.3"/>
    </reaction>
</comment>
<comment type="similarity">
    <text evidence="1">Belongs to the helicase family.</text>
</comment>
<dbReference type="SUPFAM" id="SSF52540">
    <property type="entry name" value="P-loop containing nucleoside triphosphate hydrolases"/>
    <property type="match status" value="2"/>
</dbReference>
<keyword evidence="1" id="KW-0547">Nucleotide-binding</keyword>
<dbReference type="EC" id="5.6.2.3" evidence="1"/>
<dbReference type="GO" id="GO:0016887">
    <property type="term" value="F:ATP hydrolysis activity"/>
    <property type="evidence" value="ECO:0007669"/>
    <property type="project" value="RHEA"/>
</dbReference>
<dbReference type="GO" id="GO:0005524">
    <property type="term" value="F:ATP binding"/>
    <property type="evidence" value="ECO:0007669"/>
    <property type="project" value="UniProtKB-KW"/>
</dbReference>
<dbReference type="EMBL" id="KV918762">
    <property type="protein sequence ID" value="OSX81403.1"/>
    <property type="molecule type" value="Genomic_DNA"/>
</dbReference>
<comment type="cofactor">
    <cofactor evidence="1">
        <name>Mg(2+)</name>
        <dbReference type="ChEBI" id="CHEBI:18420"/>
    </cofactor>
</comment>
<evidence type="ECO:0000259" key="3">
    <source>
        <dbReference type="Pfam" id="PF05970"/>
    </source>
</evidence>
<dbReference type="Pfam" id="PF05970">
    <property type="entry name" value="PIF1"/>
    <property type="match status" value="1"/>
</dbReference>
<evidence type="ECO:0000313" key="4">
    <source>
        <dbReference type="EMBL" id="OSX81403.1"/>
    </source>
</evidence>
<accession>A0A1X6PL72</accession>
<name>A0A1X6PL72_PORUM</name>
<proteinExistence type="inferred from homology"/>
<keyword evidence="1" id="KW-0378">Hydrolase</keyword>
<evidence type="ECO:0000256" key="2">
    <source>
        <dbReference type="SAM" id="MobiDB-lite"/>
    </source>
</evidence>
<dbReference type="PANTHER" id="PTHR47642:SF5">
    <property type="entry name" value="ATP-DEPENDENT DNA HELICASE"/>
    <property type="match status" value="1"/>
</dbReference>
<dbReference type="InterPro" id="IPR051055">
    <property type="entry name" value="PIF1_helicase"/>
</dbReference>
<dbReference type="GO" id="GO:0043139">
    <property type="term" value="F:5'-3' DNA helicase activity"/>
    <property type="evidence" value="ECO:0007669"/>
    <property type="project" value="UniProtKB-EC"/>
</dbReference>
<protein>
    <recommendedName>
        <fullName evidence="1">ATP-dependent DNA helicase</fullName>
        <ecNumber evidence="1">5.6.2.3</ecNumber>
    </recommendedName>
</protein>
<dbReference type="Gene3D" id="3.40.50.300">
    <property type="entry name" value="P-loop containing nucleotide triphosphate hydrolases"/>
    <property type="match status" value="1"/>
</dbReference>
<feature type="region of interest" description="Disordered" evidence="2">
    <location>
        <begin position="265"/>
        <end position="292"/>
    </location>
</feature>
<keyword evidence="1" id="KW-0233">DNA recombination</keyword>
<keyword evidence="1" id="KW-0227">DNA damage</keyword>
<dbReference type="OrthoDB" id="432234at2759"/>
<dbReference type="GO" id="GO:0000723">
    <property type="term" value="P:telomere maintenance"/>
    <property type="evidence" value="ECO:0007669"/>
    <property type="project" value="InterPro"/>
</dbReference>
<sequence length="457" mass="49579">MVGASPRLDASQMQVARYVLGGRNVAAVGAAGCGKSTLLSLIVSVARQKLGDDAVVVLAWAGSAAQLVGGQTVSSLLRVSVGDVSKERILSRILSNPEAKRAITAARLVVIDEAPTIPGRWFDRLEYVFRRMALPTMQCRPFGGRTVFAAGDPLQLPAFKVTDTSTQKGAYMERAWDDTFFSTYGNAVELVGQHRQAGDDPLLAILSRLRVGDCRDEDLALLNSTWEDAAEQSPDFQRLRAKSCDALSFNKKRLAELGGPLGSFYCRDEERRPDGERPQTGEPSRAGAPACFGGAPHPPDLSQVAADLVTVKVGARVVCTMSFGAVKTGAHGVVVSFVSEVSVCCKFEGVEEPIDMPFVKFSVMDAEERELACRWQVPILLSWAVTVSRSQGMTISKVAVDFSCTQWTLDGLVYAALSRAVSLFSLRVRGLNREHVKTSANALAWYERVRAERLFRG</sequence>
<dbReference type="Proteomes" id="UP000218209">
    <property type="component" value="Unassembled WGS sequence"/>
</dbReference>
<keyword evidence="1" id="KW-0067">ATP-binding</keyword>
<dbReference type="CDD" id="cd18809">
    <property type="entry name" value="SF1_C_RecD"/>
    <property type="match status" value="1"/>
</dbReference>
<dbReference type="GO" id="GO:0006281">
    <property type="term" value="P:DNA repair"/>
    <property type="evidence" value="ECO:0007669"/>
    <property type="project" value="UniProtKB-KW"/>
</dbReference>
<dbReference type="InterPro" id="IPR027417">
    <property type="entry name" value="P-loop_NTPase"/>
</dbReference>
<keyword evidence="1" id="KW-0347">Helicase</keyword>
<reference evidence="4 5" key="1">
    <citation type="submission" date="2017-03" db="EMBL/GenBank/DDBJ databases">
        <title>WGS assembly of Porphyra umbilicalis.</title>
        <authorList>
            <person name="Brawley S.H."/>
            <person name="Blouin N.A."/>
            <person name="Ficko-Blean E."/>
            <person name="Wheeler G.L."/>
            <person name="Lohr M."/>
            <person name="Goodson H.V."/>
            <person name="Jenkins J.W."/>
            <person name="Blaby-Haas C.E."/>
            <person name="Helliwell K.E."/>
            <person name="Chan C."/>
            <person name="Marriage T."/>
            <person name="Bhattacharya D."/>
            <person name="Klein A.S."/>
            <person name="Badis Y."/>
            <person name="Brodie J."/>
            <person name="Cao Y."/>
            <person name="Collen J."/>
            <person name="Dittami S.M."/>
            <person name="Gachon C.M."/>
            <person name="Green B.R."/>
            <person name="Karpowicz S."/>
            <person name="Kim J.W."/>
            <person name="Kudahl U."/>
            <person name="Lin S."/>
            <person name="Michel G."/>
            <person name="Mittag M."/>
            <person name="Olson B.J."/>
            <person name="Pangilinan J."/>
            <person name="Peng Y."/>
            <person name="Qiu H."/>
            <person name="Shu S."/>
            <person name="Singer J.T."/>
            <person name="Smith A.G."/>
            <person name="Sprecher B.N."/>
            <person name="Wagner V."/>
            <person name="Wang W."/>
            <person name="Wang Z.-Y."/>
            <person name="Yan J."/>
            <person name="Yarish C."/>
            <person name="Zoeuner-Riek S."/>
            <person name="Zhuang Y."/>
            <person name="Zou Y."/>
            <person name="Lindquist E.A."/>
            <person name="Grimwood J."/>
            <person name="Barry K."/>
            <person name="Rokhsar D.S."/>
            <person name="Schmutz J."/>
            <person name="Stiller J.W."/>
            <person name="Grossman A.R."/>
            <person name="Prochnik S.E."/>
        </authorList>
    </citation>
    <scope>NUCLEOTIDE SEQUENCE [LARGE SCALE GENOMIC DNA]</scope>
    <source>
        <strain evidence="4">4086291</strain>
    </source>
</reference>
<feature type="domain" description="DNA helicase Pif1-like DEAD-box helicase" evidence="3">
    <location>
        <begin position="21"/>
        <end position="158"/>
    </location>
</feature>
<dbReference type="GO" id="GO:0006310">
    <property type="term" value="P:DNA recombination"/>
    <property type="evidence" value="ECO:0007669"/>
    <property type="project" value="UniProtKB-KW"/>
</dbReference>
<dbReference type="AlphaFoldDB" id="A0A1X6PL72"/>